<dbReference type="Proteomes" id="UP001233999">
    <property type="component" value="Unassembled WGS sequence"/>
</dbReference>
<feature type="non-terminal residue" evidence="2">
    <location>
        <position position="147"/>
    </location>
</feature>
<feature type="transmembrane region" description="Helical" evidence="1">
    <location>
        <begin position="51"/>
        <end position="72"/>
    </location>
</feature>
<proteinExistence type="predicted"/>
<feature type="transmembrane region" description="Helical" evidence="1">
    <location>
        <begin position="24"/>
        <end position="45"/>
    </location>
</feature>
<evidence type="ECO:0000313" key="2">
    <source>
        <dbReference type="EMBL" id="KAJ9600323.1"/>
    </source>
</evidence>
<dbReference type="AlphaFoldDB" id="A0AAD8AMD1"/>
<reference evidence="2" key="2">
    <citation type="submission" date="2023-05" db="EMBL/GenBank/DDBJ databases">
        <authorList>
            <person name="Fouks B."/>
        </authorList>
    </citation>
    <scope>NUCLEOTIDE SEQUENCE</scope>
    <source>
        <strain evidence="2">Stay&amp;Tobe</strain>
        <tissue evidence="2">Testes</tissue>
    </source>
</reference>
<reference evidence="2" key="1">
    <citation type="journal article" date="2023" name="IScience">
        <title>Live-bearing cockroach genome reveals convergent evolutionary mechanisms linked to viviparity in insects and beyond.</title>
        <authorList>
            <person name="Fouks B."/>
            <person name="Harrison M.C."/>
            <person name="Mikhailova A.A."/>
            <person name="Marchal E."/>
            <person name="English S."/>
            <person name="Carruthers M."/>
            <person name="Jennings E.C."/>
            <person name="Chiamaka E.L."/>
            <person name="Frigard R.A."/>
            <person name="Pippel M."/>
            <person name="Attardo G.M."/>
            <person name="Benoit J.B."/>
            <person name="Bornberg-Bauer E."/>
            <person name="Tobe S.S."/>
        </authorList>
    </citation>
    <scope>NUCLEOTIDE SEQUENCE</scope>
    <source>
        <strain evidence="2">Stay&amp;Tobe</strain>
    </source>
</reference>
<name>A0AAD8AMD1_DIPPU</name>
<keyword evidence="3" id="KW-1185">Reference proteome</keyword>
<feature type="non-terminal residue" evidence="2">
    <location>
        <position position="1"/>
    </location>
</feature>
<keyword evidence="1" id="KW-1133">Transmembrane helix</keyword>
<evidence type="ECO:0000313" key="3">
    <source>
        <dbReference type="Proteomes" id="UP001233999"/>
    </source>
</evidence>
<dbReference type="EMBL" id="JASPKZ010000432">
    <property type="protein sequence ID" value="KAJ9600323.1"/>
    <property type="molecule type" value="Genomic_DNA"/>
</dbReference>
<gene>
    <name evidence="2" type="ORF">L9F63_009399</name>
</gene>
<organism evidence="2 3">
    <name type="scientific">Diploptera punctata</name>
    <name type="common">Pacific beetle cockroach</name>
    <dbReference type="NCBI Taxonomy" id="6984"/>
    <lineage>
        <taxon>Eukaryota</taxon>
        <taxon>Metazoa</taxon>
        <taxon>Ecdysozoa</taxon>
        <taxon>Arthropoda</taxon>
        <taxon>Hexapoda</taxon>
        <taxon>Insecta</taxon>
        <taxon>Pterygota</taxon>
        <taxon>Neoptera</taxon>
        <taxon>Polyneoptera</taxon>
        <taxon>Dictyoptera</taxon>
        <taxon>Blattodea</taxon>
        <taxon>Blaberoidea</taxon>
        <taxon>Blaberidae</taxon>
        <taxon>Diplopterinae</taxon>
        <taxon>Diploptera</taxon>
    </lineage>
</organism>
<protein>
    <submittedName>
        <fullName evidence="2">Uncharacterized protein</fullName>
    </submittedName>
</protein>
<evidence type="ECO:0000256" key="1">
    <source>
        <dbReference type="SAM" id="Phobius"/>
    </source>
</evidence>
<keyword evidence="1" id="KW-0472">Membrane</keyword>
<accession>A0AAD8AMD1</accession>
<sequence length="147" mass="16642">PSERTLSLIQMHTRHPELIVERRSSYHSVVTTIELVFFFLISVLLTATDFGWLHVVPGIVETLGLAYLKVVAMRTIFALIKAMAIPPLPAAFERARLLAAVLGSTVSSSNMNRRLNLDHAFWRVKIIFILLFFSDEVWFHLNGPPSI</sequence>
<comment type="caution">
    <text evidence="2">The sequence shown here is derived from an EMBL/GenBank/DDBJ whole genome shotgun (WGS) entry which is preliminary data.</text>
</comment>
<keyword evidence="1" id="KW-0812">Transmembrane</keyword>
<feature type="transmembrane region" description="Helical" evidence="1">
    <location>
        <begin position="120"/>
        <end position="141"/>
    </location>
</feature>